<sequence length="550" mass="61770">MSTPELAPSPTRSELNELNTLLKEDLDRIGNNHLTLAVDEDQPAEIRLQHAKALLPFLYKGWEPKNRYEDQTEFINYLSKLPREYRKLVGNAFCTWGYVPVPASTIRNITTLFRGDENGWKTFAVRLGEHIDTQIGGGGGDPVPVLANIKNFFEIDADGRIRHPQLEWAVEFGMDTMAEKSVEANSLLRFREVIGMKMFRQFVVPLIKDWDENMTLYDDTEPGPAEPDSPPIEIKEEYSREVSAQPAPTLPHPVVKTEPEPIPPPKSLQSNTSLPPPSTNPESLAITAVPPITHDVHSYGLPPFTPGTLLKTLTKTLTSPQAPQLLPTLLHRVEIYGPDTGIYTPASWTEALTTVYDCLIPNSVAQTAETPGPGLAKRNFIKPLVHFTFFLLTQHILDYSPRHIPKKHAEWKERHQHVHADVAQILSRLGPVLFTEESRSEPELGLTEPELQDVKNWVRVMRRAVRGEEREGLGFGYGRDLGRWLVEKKTWIEPPVVEVVTEGAEGAVRGGDEAMVDGDTEGDEEKKGAKRRRLTDGEEARQEEGVDVKR</sequence>
<dbReference type="Proteomes" id="UP000298138">
    <property type="component" value="Unassembled WGS sequence"/>
</dbReference>
<feature type="region of interest" description="Disordered" evidence="1">
    <location>
        <begin position="504"/>
        <end position="550"/>
    </location>
</feature>
<evidence type="ECO:0000256" key="1">
    <source>
        <dbReference type="SAM" id="MobiDB-lite"/>
    </source>
</evidence>
<protein>
    <submittedName>
        <fullName evidence="2">Uncharacterized protein</fullName>
    </submittedName>
</protein>
<reference evidence="2 3" key="1">
    <citation type="submission" date="2019-04" db="EMBL/GenBank/DDBJ databases">
        <title>Comparative genomics and transcriptomics to analyze fruiting body development in filamentous ascomycetes.</title>
        <authorList>
            <consortium name="DOE Joint Genome Institute"/>
            <person name="Lutkenhaus R."/>
            <person name="Traeger S."/>
            <person name="Breuer J."/>
            <person name="Kuo A."/>
            <person name="Lipzen A."/>
            <person name="Pangilinan J."/>
            <person name="Dilworth D."/>
            <person name="Sandor L."/>
            <person name="Poggeler S."/>
            <person name="Barry K."/>
            <person name="Grigoriev I.V."/>
            <person name="Nowrousian M."/>
        </authorList>
    </citation>
    <scope>NUCLEOTIDE SEQUENCE [LARGE SCALE GENOMIC DNA]</scope>
    <source>
        <strain evidence="2 3">CBS 389.68</strain>
    </source>
</reference>
<feature type="compositionally biased region" description="Basic and acidic residues" evidence="1">
    <location>
        <begin position="534"/>
        <end position="550"/>
    </location>
</feature>
<evidence type="ECO:0000313" key="3">
    <source>
        <dbReference type="Proteomes" id="UP000298138"/>
    </source>
</evidence>
<dbReference type="InParanoid" id="A0A4S2ML24"/>
<evidence type="ECO:0000313" key="2">
    <source>
        <dbReference type="EMBL" id="TGZ77565.1"/>
    </source>
</evidence>
<organism evidence="2 3">
    <name type="scientific">Ascodesmis nigricans</name>
    <dbReference type="NCBI Taxonomy" id="341454"/>
    <lineage>
        <taxon>Eukaryota</taxon>
        <taxon>Fungi</taxon>
        <taxon>Dikarya</taxon>
        <taxon>Ascomycota</taxon>
        <taxon>Pezizomycotina</taxon>
        <taxon>Pezizomycetes</taxon>
        <taxon>Pezizales</taxon>
        <taxon>Ascodesmidaceae</taxon>
        <taxon>Ascodesmis</taxon>
    </lineage>
</organism>
<name>A0A4S2ML24_9PEZI</name>
<proteinExistence type="predicted"/>
<feature type="compositionally biased region" description="Acidic residues" evidence="1">
    <location>
        <begin position="514"/>
        <end position="523"/>
    </location>
</feature>
<accession>A0A4S2ML24</accession>
<feature type="region of interest" description="Disordered" evidence="1">
    <location>
        <begin position="238"/>
        <end position="284"/>
    </location>
</feature>
<keyword evidence="3" id="KW-1185">Reference proteome</keyword>
<dbReference type="EMBL" id="ML220151">
    <property type="protein sequence ID" value="TGZ77565.1"/>
    <property type="molecule type" value="Genomic_DNA"/>
</dbReference>
<dbReference type="AlphaFoldDB" id="A0A4S2ML24"/>
<gene>
    <name evidence="2" type="ORF">EX30DRAFT_343939</name>
</gene>